<reference evidence="9 10" key="1">
    <citation type="submission" date="2016-07" db="EMBL/GenBank/DDBJ databases">
        <title>Pervasive Adenine N6-methylation of Active Genes in Fungi.</title>
        <authorList>
            <consortium name="DOE Joint Genome Institute"/>
            <person name="Mondo S.J."/>
            <person name="Dannebaum R.O."/>
            <person name="Kuo R.C."/>
            <person name="Labutti K."/>
            <person name="Haridas S."/>
            <person name="Kuo A."/>
            <person name="Salamov A."/>
            <person name="Ahrendt S.R."/>
            <person name="Lipzen A."/>
            <person name="Sullivan W."/>
            <person name="Andreopoulos W.B."/>
            <person name="Clum A."/>
            <person name="Lindquist E."/>
            <person name="Daum C."/>
            <person name="Ramamoorthy G.K."/>
            <person name="Gryganskyi A."/>
            <person name="Culley D."/>
            <person name="Magnuson J.K."/>
            <person name="James T.Y."/>
            <person name="O'Malley M.A."/>
            <person name="Stajich J.E."/>
            <person name="Spatafora J.W."/>
            <person name="Visel A."/>
            <person name="Grigoriev I.V."/>
        </authorList>
    </citation>
    <scope>NUCLEOTIDE SEQUENCE [LARGE SCALE GENOMIC DNA]</scope>
    <source>
        <strain evidence="9 10">12-1054</strain>
    </source>
</reference>
<accession>A0A1Y2FS53</accession>
<dbReference type="InterPro" id="IPR014721">
    <property type="entry name" value="Ribsml_uS5_D2-typ_fold_subgr"/>
</dbReference>
<dbReference type="Pfam" id="PF14492">
    <property type="entry name" value="EFG_III"/>
    <property type="match status" value="1"/>
</dbReference>
<dbReference type="PRINTS" id="PR00315">
    <property type="entry name" value="ELONGATNFCT"/>
</dbReference>
<gene>
    <name evidence="6" type="primary">MEF2</name>
    <name evidence="9" type="ORF">BCR37DRAFT_377026</name>
</gene>
<dbReference type="CDD" id="cd01886">
    <property type="entry name" value="EF-G"/>
    <property type="match status" value="1"/>
</dbReference>
<keyword evidence="2 6" id="KW-0648">Protein biosynthesis</keyword>
<dbReference type="GO" id="GO:0032543">
    <property type="term" value="P:mitochondrial translation"/>
    <property type="evidence" value="ECO:0007669"/>
    <property type="project" value="UniProtKB-UniRule"/>
</dbReference>
<dbReference type="Gene3D" id="3.30.230.10">
    <property type="match status" value="1"/>
</dbReference>
<dbReference type="Pfam" id="PF00009">
    <property type="entry name" value="GTP_EFTU"/>
    <property type="match status" value="1"/>
</dbReference>
<feature type="compositionally biased region" description="Polar residues" evidence="7">
    <location>
        <begin position="707"/>
        <end position="717"/>
    </location>
</feature>
<dbReference type="Gene3D" id="3.30.70.240">
    <property type="match status" value="1"/>
</dbReference>
<evidence type="ECO:0000256" key="6">
    <source>
        <dbReference type="HAMAP-Rule" id="MF_03059"/>
    </source>
</evidence>
<dbReference type="NCBIfam" id="TIGR00231">
    <property type="entry name" value="small_GTP"/>
    <property type="match status" value="1"/>
</dbReference>
<dbReference type="InterPro" id="IPR009022">
    <property type="entry name" value="EFG_III"/>
</dbReference>
<evidence type="ECO:0000256" key="2">
    <source>
        <dbReference type="ARBA" id="ARBA00022917"/>
    </source>
</evidence>
<evidence type="ECO:0000313" key="10">
    <source>
        <dbReference type="Proteomes" id="UP000193685"/>
    </source>
</evidence>
<protein>
    <recommendedName>
        <fullName evidence="6">Ribosome-releasing factor 2, mitochondrial</fullName>
        <shortName evidence="6">RRF2mt</shortName>
    </recommendedName>
    <alternativeName>
        <fullName evidence="6">Elongation factor G 2, mitochondrial</fullName>
        <shortName evidence="6">EF-G2mt</shortName>
        <shortName evidence="6">mEF-G 2</shortName>
    </alternativeName>
</protein>
<feature type="domain" description="Tr-type G" evidence="8">
    <location>
        <begin position="33"/>
        <end position="319"/>
    </location>
</feature>
<dbReference type="Gene3D" id="2.40.30.10">
    <property type="entry name" value="Translation factors"/>
    <property type="match status" value="1"/>
</dbReference>
<dbReference type="PANTHER" id="PTHR43261">
    <property type="entry name" value="TRANSLATION ELONGATION FACTOR G-RELATED"/>
    <property type="match status" value="1"/>
</dbReference>
<dbReference type="SUPFAM" id="SSF54211">
    <property type="entry name" value="Ribosomal protein S5 domain 2-like"/>
    <property type="match status" value="1"/>
</dbReference>
<organism evidence="9 10">
    <name type="scientific">Protomyces lactucae-debilis</name>
    <dbReference type="NCBI Taxonomy" id="2754530"/>
    <lineage>
        <taxon>Eukaryota</taxon>
        <taxon>Fungi</taxon>
        <taxon>Dikarya</taxon>
        <taxon>Ascomycota</taxon>
        <taxon>Taphrinomycotina</taxon>
        <taxon>Taphrinomycetes</taxon>
        <taxon>Taphrinales</taxon>
        <taxon>Protomycetaceae</taxon>
        <taxon>Protomyces</taxon>
    </lineage>
</organism>
<dbReference type="PANTHER" id="PTHR43261:SF1">
    <property type="entry name" value="RIBOSOME-RELEASING FACTOR 2, MITOCHONDRIAL"/>
    <property type="match status" value="1"/>
</dbReference>
<dbReference type="SUPFAM" id="SSF50447">
    <property type="entry name" value="Translation proteins"/>
    <property type="match status" value="1"/>
</dbReference>
<dbReference type="STRING" id="56484.A0A1Y2FS53"/>
<evidence type="ECO:0000256" key="3">
    <source>
        <dbReference type="ARBA" id="ARBA00023128"/>
    </source>
</evidence>
<name>A0A1Y2FS53_PROLT</name>
<dbReference type="InterPro" id="IPR030851">
    <property type="entry name" value="EFG2"/>
</dbReference>
<feature type="binding site" evidence="6">
    <location>
        <begin position="160"/>
        <end position="163"/>
    </location>
    <ligand>
        <name>GTP</name>
        <dbReference type="ChEBI" id="CHEBI:37565"/>
    </ligand>
</feature>
<keyword evidence="4 6" id="KW-0342">GTP-binding</keyword>
<sequence>MLLPRLCSYCRHQTLLLKHARAASTASSAASASKIRNIGIIAHIDAGKTTTTERMLFYSGFIPRIGDVDEGNTVMDYLPAERERGITIQSAAITFPWQDHKFNLIDTPGHADFTFEVERSLRVLDGAITILDAVAGVEAQTEKVWRQANKRQIPRLVFVNKMDRTGAGFGRTIREVGSKLAARPLVMQLPIFEQGTDQGDFIGVVDLVKLECLVWPKDSDGRQVAITPLDQYANDALRREAHQARTAMVDLLSELDEPVFDAFMESEDVLTISAQVLQAAIKRHCLEGNLVPAFAGASFRNIGVQPLLNAVIDYLPSPDERPKALVVVKGNERALVNDDPPCALAFKVIIDAQRGPMVFVRVYSGTIARGTMLLNTTTKSRERALKVLQMYADEAQEAETVSAGNIAVILGLKDTRTGDTLVSTKDSKTDFHLQPIDVPPPVFMATLEATTASETKALTAALDNLLREDPSLRVTHDEDTAQTLLSGMGELHLEIAANRLVNEFKARATVGKLRIGYRETVIRVATKSDFCERIVNGKRGAVQMTIQLEPLPEDYMPGKHEVLVDGNVVAVKLPSSKTEFSKEEALLACQNGADIVLARGLILGYPLHGTKMTITVPEYDPDTTLASLVYASRSIGMATLQELGQDGMAMLEPIMSVAISVEESVLGQVMNDLSGTRGGHVLALDGVQNEDVPEQKSFYSPPDATMRSGSASSQSQLRTMQAKVPLREMVGYSRALRSLTGGRGVFVMAVDKFERMSKERVRTIDAW</sequence>
<dbReference type="InterPro" id="IPR000795">
    <property type="entry name" value="T_Tr_GTP-bd_dom"/>
</dbReference>
<dbReference type="Proteomes" id="UP000193685">
    <property type="component" value="Unassembled WGS sequence"/>
</dbReference>
<evidence type="ECO:0000256" key="7">
    <source>
        <dbReference type="SAM" id="MobiDB-lite"/>
    </source>
</evidence>
<evidence type="ECO:0000256" key="1">
    <source>
        <dbReference type="ARBA" id="ARBA00022741"/>
    </source>
</evidence>
<evidence type="ECO:0000256" key="4">
    <source>
        <dbReference type="ARBA" id="ARBA00023134"/>
    </source>
</evidence>
<evidence type="ECO:0000256" key="5">
    <source>
        <dbReference type="ARBA" id="ARBA00024731"/>
    </source>
</evidence>
<evidence type="ECO:0000313" key="9">
    <source>
        <dbReference type="EMBL" id="ORY86407.1"/>
    </source>
</evidence>
<dbReference type="PROSITE" id="PS51722">
    <property type="entry name" value="G_TR_2"/>
    <property type="match status" value="1"/>
</dbReference>
<dbReference type="InterPro" id="IPR035649">
    <property type="entry name" value="EFG_V"/>
</dbReference>
<dbReference type="InterPro" id="IPR041095">
    <property type="entry name" value="EFG_II"/>
</dbReference>
<dbReference type="InterPro" id="IPR035647">
    <property type="entry name" value="EFG_III/V"/>
</dbReference>
<dbReference type="InterPro" id="IPR000640">
    <property type="entry name" value="EFG_V-like"/>
</dbReference>
<keyword evidence="3 6" id="KW-0496">Mitochondrion</keyword>
<dbReference type="SMART" id="SM00838">
    <property type="entry name" value="EFG_C"/>
    <property type="match status" value="1"/>
</dbReference>
<feature type="binding site" evidence="6">
    <location>
        <begin position="106"/>
        <end position="110"/>
    </location>
    <ligand>
        <name>GTP</name>
        <dbReference type="ChEBI" id="CHEBI:37565"/>
    </ligand>
</feature>
<keyword evidence="9" id="KW-0378">Hydrolase</keyword>
<dbReference type="SUPFAM" id="SSF54980">
    <property type="entry name" value="EF-G C-terminal domain-like"/>
    <property type="match status" value="2"/>
</dbReference>
<dbReference type="CDD" id="cd16262">
    <property type="entry name" value="EFG_III"/>
    <property type="match status" value="1"/>
</dbReference>
<comment type="function">
    <text evidence="5">Catalyzes the GTP-dependent ribosomal translocation step during translation elongation. During this step, the ribosome changes from the pre-translocational (PRE) to the post-translocational (POST) state as the newly formed A-site-bound peptidyl-tRNA and P-site-bound deacylated tRNA move to the P and E sites, respectively. Catalyzes the coordinated movement of the two tRNA molecules, the mRNA and conformational changes in the ribosome.</text>
</comment>
<comment type="caution">
    <text evidence="9">The sequence shown here is derived from an EMBL/GenBank/DDBJ whole genome shotgun (WGS) entry which is preliminary data.</text>
</comment>
<dbReference type="InterPro" id="IPR005225">
    <property type="entry name" value="Small_GTP-bd"/>
</dbReference>
<dbReference type="Gene3D" id="3.40.50.300">
    <property type="entry name" value="P-loop containing nucleotide triphosphate hydrolases"/>
    <property type="match status" value="1"/>
</dbReference>
<dbReference type="GO" id="GO:0032790">
    <property type="term" value="P:ribosome disassembly"/>
    <property type="evidence" value="ECO:0007669"/>
    <property type="project" value="UniProtKB-UniRule"/>
</dbReference>
<feature type="region of interest" description="Disordered" evidence="7">
    <location>
        <begin position="698"/>
        <end position="717"/>
    </location>
</feature>
<dbReference type="PROSITE" id="PS00301">
    <property type="entry name" value="G_TR_1"/>
    <property type="match status" value="1"/>
</dbReference>
<dbReference type="Pfam" id="PF00679">
    <property type="entry name" value="EFG_C"/>
    <property type="match status" value="1"/>
</dbReference>
<dbReference type="FunFam" id="3.40.50.300:FF:000514">
    <property type="entry name" value="Ribosome-releasing factor 2, mitochondrial"/>
    <property type="match status" value="1"/>
</dbReference>
<dbReference type="CDD" id="cd03713">
    <property type="entry name" value="EFG_mtEFG_C"/>
    <property type="match status" value="1"/>
</dbReference>
<dbReference type="InterPro" id="IPR020568">
    <property type="entry name" value="Ribosomal_Su5_D2-typ_SF"/>
</dbReference>
<comment type="subcellular location">
    <subcellularLocation>
        <location evidence="6">Mitochondrion</location>
    </subcellularLocation>
</comment>
<proteinExistence type="inferred from homology"/>
<dbReference type="HAMAP" id="MF_03059">
    <property type="entry name" value="mEF_G_2"/>
    <property type="match status" value="1"/>
</dbReference>
<dbReference type="SUPFAM" id="SSF52540">
    <property type="entry name" value="P-loop containing nucleoside triphosphate hydrolases"/>
    <property type="match status" value="1"/>
</dbReference>
<dbReference type="OrthoDB" id="198619at2759"/>
<dbReference type="InterPro" id="IPR053905">
    <property type="entry name" value="EF-G-like_DII"/>
</dbReference>
<dbReference type="GO" id="GO:0003924">
    <property type="term" value="F:GTPase activity"/>
    <property type="evidence" value="ECO:0007669"/>
    <property type="project" value="UniProtKB-UniRule"/>
</dbReference>
<dbReference type="InterPro" id="IPR009000">
    <property type="entry name" value="Transl_B-barrel_sf"/>
</dbReference>
<keyword evidence="1 6" id="KW-0547">Nucleotide-binding</keyword>
<comment type="function">
    <text evidence="6">Mitochondrial GTPase that mediates the disassembly of ribosomes from messenger RNA at the termination of mitochondrial protein biosynthesis. Not involved in the GTP-dependent ribosomal translocation step during translation elongation.</text>
</comment>
<dbReference type="EMBL" id="MCFI01000003">
    <property type="protein sequence ID" value="ORY86407.1"/>
    <property type="molecule type" value="Genomic_DNA"/>
</dbReference>
<evidence type="ECO:0000259" key="8">
    <source>
        <dbReference type="PROSITE" id="PS51722"/>
    </source>
</evidence>
<dbReference type="Pfam" id="PF22042">
    <property type="entry name" value="EF-G_D2"/>
    <property type="match status" value="1"/>
</dbReference>
<feature type="binding site" evidence="6">
    <location>
        <begin position="42"/>
        <end position="49"/>
    </location>
    <ligand>
        <name>GTP</name>
        <dbReference type="ChEBI" id="CHEBI:37565"/>
    </ligand>
</feature>
<dbReference type="AlphaFoldDB" id="A0A1Y2FS53"/>
<dbReference type="GO" id="GO:0005759">
    <property type="term" value="C:mitochondrial matrix"/>
    <property type="evidence" value="ECO:0007669"/>
    <property type="project" value="UniProtKB-ARBA"/>
</dbReference>
<dbReference type="GO" id="GO:0005525">
    <property type="term" value="F:GTP binding"/>
    <property type="evidence" value="ECO:0007669"/>
    <property type="project" value="UniProtKB-UniRule"/>
</dbReference>
<dbReference type="InterPro" id="IPR027417">
    <property type="entry name" value="P-loop_NTPase"/>
</dbReference>
<dbReference type="Gene3D" id="3.30.70.870">
    <property type="entry name" value="Elongation Factor G (Translational Gtpase), domain 3"/>
    <property type="match status" value="1"/>
</dbReference>
<dbReference type="OMA" id="GPQFTFP"/>
<comment type="similarity">
    <text evidence="6">Belongs to the TRAFAC class translation factor GTPase superfamily. Classic translation factor GTPase family. EF-G/EF-2 subfamily.</text>
</comment>
<keyword evidence="10" id="KW-1185">Reference proteome</keyword>
<dbReference type="InterPro" id="IPR031157">
    <property type="entry name" value="G_TR_CS"/>
</dbReference>